<dbReference type="AlphaFoldDB" id="A0A9P0DWQ9"/>
<name>A0A9P0DWQ9_NEZVI</name>
<proteinExistence type="predicted"/>
<keyword evidence="1" id="KW-1133">Transmembrane helix</keyword>
<protein>
    <submittedName>
        <fullName evidence="2">Uncharacterized protein</fullName>
    </submittedName>
</protein>
<gene>
    <name evidence="2" type="ORF">NEZAVI_LOCUS821</name>
</gene>
<feature type="transmembrane region" description="Helical" evidence="1">
    <location>
        <begin position="12"/>
        <end position="33"/>
    </location>
</feature>
<evidence type="ECO:0000313" key="3">
    <source>
        <dbReference type="Proteomes" id="UP001152798"/>
    </source>
</evidence>
<accession>A0A9P0DWQ9</accession>
<keyword evidence="3" id="KW-1185">Reference proteome</keyword>
<keyword evidence="1" id="KW-0472">Membrane</keyword>
<dbReference type="EMBL" id="OV725077">
    <property type="protein sequence ID" value="CAH1389409.1"/>
    <property type="molecule type" value="Genomic_DNA"/>
</dbReference>
<keyword evidence="1" id="KW-0812">Transmembrane</keyword>
<dbReference type="Proteomes" id="UP001152798">
    <property type="component" value="Chromosome 1"/>
</dbReference>
<evidence type="ECO:0000313" key="2">
    <source>
        <dbReference type="EMBL" id="CAH1389409.1"/>
    </source>
</evidence>
<sequence>MYFFTFDSLNDFFFTMPLGYNEGIIIAVVIVFYSEEIMLLLSSLNC</sequence>
<organism evidence="2 3">
    <name type="scientific">Nezara viridula</name>
    <name type="common">Southern green stink bug</name>
    <name type="synonym">Cimex viridulus</name>
    <dbReference type="NCBI Taxonomy" id="85310"/>
    <lineage>
        <taxon>Eukaryota</taxon>
        <taxon>Metazoa</taxon>
        <taxon>Ecdysozoa</taxon>
        <taxon>Arthropoda</taxon>
        <taxon>Hexapoda</taxon>
        <taxon>Insecta</taxon>
        <taxon>Pterygota</taxon>
        <taxon>Neoptera</taxon>
        <taxon>Paraneoptera</taxon>
        <taxon>Hemiptera</taxon>
        <taxon>Heteroptera</taxon>
        <taxon>Panheteroptera</taxon>
        <taxon>Pentatomomorpha</taxon>
        <taxon>Pentatomoidea</taxon>
        <taxon>Pentatomidae</taxon>
        <taxon>Pentatominae</taxon>
        <taxon>Nezara</taxon>
    </lineage>
</organism>
<evidence type="ECO:0000256" key="1">
    <source>
        <dbReference type="SAM" id="Phobius"/>
    </source>
</evidence>
<reference evidence="2" key="1">
    <citation type="submission" date="2022-01" db="EMBL/GenBank/DDBJ databases">
        <authorList>
            <person name="King R."/>
        </authorList>
    </citation>
    <scope>NUCLEOTIDE SEQUENCE</scope>
</reference>